<dbReference type="NCBIfam" id="TIGR00685">
    <property type="entry name" value="T6PP"/>
    <property type="match status" value="1"/>
</dbReference>
<organism evidence="4 5">
    <name type="scientific">Sulfobacillus benefaciens</name>
    <dbReference type="NCBI Taxonomy" id="453960"/>
    <lineage>
        <taxon>Bacteria</taxon>
        <taxon>Bacillati</taxon>
        <taxon>Bacillota</taxon>
        <taxon>Clostridia</taxon>
        <taxon>Eubacteriales</taxon>
        <taxon>Clostridiales Family XVII. Incertae Sedis</taxon>
        <taxon>Sulfobacillus</taxon>
    </lineage>
</organism>
<proteinExistence type="inferred from homology"/>
<sequence>MPHDETALYRRLRQMPPPRICPWLWVFDFDGTLVNLEAHPNQVKVPQPLLNDLLQLTQLPGHTVAIISGRTIDDLRTYLGSIPLLWMAGDHGAEVLGPDWHWIHGNAAALTRQFTQLAQELSRQLSELPGVYVEAKRYSLGIHYRLADDETTRILKRMLATMPMPSGMAFKHSHLCVEIRPVPGPTKADAMAIIRNQVQSPDIGSLALVFGDDQTDEDMFQAAYREDVTVWIGTDARTTAAEFQMDSPHRVAALIRWALAGT</sequence>
<accession>A0A2T2XJA9</accession>
<keyword evidence="3" id="KW-0479">Metal-binding</keyword>
<protein>
    <recommendedName>
        <fullName evidence="3">Trehalose 6-phosphate phosphatase</fullName>
        <ecNumber evidence="3">3.1.3.12</ecNumber>
    </recommendedName>
</protein>
<comment type="cofactor">
    <cofactor evidence="3">
        <name>Mg(2+)</name>
        <dbReference type="ChEBI" id="CHEBI:18420"/>
    </cofactor>
</comment>
<dbReference type="Pfam" id="PF02358">
    <property type="entry name" value="Trehalose_PPase"/>
    <property type="match status" value="1"/>
</dbReference>
<keyword evidence="1 3" id="KW-0378">Hydrolase</keyword>
<dbReference type="GO" id="GO:0046872">
    <property type="term" value="F:metal ion binding"/>
    <property type="evidence" value="ECO:0007669"/>
    <property type="project" value="UniProtKB-KW"/>
</dbReference>
<comment type="pathway">
    <text evidence="3">Glycan biosynthesis; trehalose biosynthesis.</text>
</comment>
<dbReference type="EC" id="3.1.3.12" evidence="3"/>
<dbReference type="UniPathway" id="UPA00299"/>
<dbReference type="SUPFAM" id="SSF56784">
    <property type="entry name" value="HAD-like"/>
    <property type="match status" value="1"/>
</dbReference>
<dbReference type="AlphaFoldDB" id="A0A2T2XJA9"/>
<comment type="caution">
    <text evidence="4">The sequence shown here is derived from an EMBL/GenBank/DDBJ whole genome shotgun (WGS) entry which is preliminary data.</text>
</comment>
<keyword evidence="3" id="KW-0460">Magnesium</keyword>
<evidence type="ECO:0000256" key="2">
    <source>
        <dbReference type="ARBA" id="ARBA00024179"/>
    </source>
</evidence>
<dbReference type="InterPro" id="IPR023214">
    <property type="entry name" value="HAD_sf"/>
</dbReference>
<comment type="catalytic activity">
    <reaction evidence="3">
        <text>alpha,alpha-trehalose 6-phosphate + H2O = alpha,alpha-trehalose + phosphate</text>
        <dbReference type="Rhea" id="RHEA:23420"/>
        <dbReference type="ChEBI" id="CHEBI:15377"/>
        <dbReference type="ChEBI" id="CHEBI:16551"/>
        <dbReference type="ChEBI" id="CHEBI:43474"/>
        <dbReference type="ChEBI" id="CHEBI:58429"/>
        <dbReference type="EC" id="3.1.3.12"/>
    </reaction>
</comment>
<dbReference type="InterPro" id="IPR036412">
    <property type="entry name" value="HAD-like_sf"/>
</dbReference>
<dbReference type="EMBL" id="PXYW01000007">
    <property type="protein sequence ID" value="PSR34593.1"/>
    <property type="molecule type" value="Genomic_DNA"/>
</dbReference>
<evidence type="ECO:0000256" key="1">
    <source>
        <dbReference type="ARBA" id="ARBA00022801"/>
    </source>
</evidence>
<name>A0A2T2XJA9_9FIRM</name>
<dbReference type="Proteomes" id="UP000242972">
    <property type="component" value="Unassembled WGS sequence"/>
</dbReference>
<gene>
    <name evidence="4" type="primary">otsB</name>
    <name evidence="4" type="ORF">C7B46_03910</name>
</gene>
<dbReference type="Gene3D" id="3.40.50.1000">
    <property type="entry name" value="HAD superfamily/HAD-like"/>
    <property type="match status" value="1"/>
</dbReference>
<reference evidence="4 5" key="1">
    <citation type="journal article" date="2014" name="BMC Genomics">
        <title>Comparison of environmental and isolate Sulfobacillus genomes reveals diverse carbon, sulfur, nitrogen, and hydrogen metabolisms.</title>
        <authorList>
            <person name="Justice N.B."/>
            <person name="Norman A."/>
            <person name="Brown C.T."/>
            <person name="Singh A."/>
            <person name="Thomas B.C."/>
            <person name="Banfield J.F."/>
        </authorList>
    </citation>
    <scope>NUCLEOTIDE SEQUENCE [LARGE SCALE GENOMIC DNA]</scope>
    <source>
        <strain evidence="4">AMDSBA4</strain>
    </source>
</reference>
<dbReference type="GO" id="GO:0005992">
    <property type="term" value="P:trehalose biosynthetic process"/>
    <property type="evidence" value="ECO:0007669"/>
    <property type="project" value="UniProtKB-UniPathway"/>
</dbReference>
<dbReference type="GO" id="GO:0004805">
    <property type="term" value="F:trehalose-phosphatase activity"/>
    <property type="evidence" value="ECO:0007669"/>
    <property type="project" value="UniProtKB-EC"/>
</dbReference>
<evidence type="ECO:0000256" key="3">
    <source>
        <dbReference type="RuleBase" id="RU361117"/>
    </source>
</evidence>
<evidence type="ECO:0000313" key="5">
    <source>
        <dbReference type="Proteomes" id="UP000242972"/>
    </source>
</evidence>
<dbReference type="PANTHER" id="PTHR43768">
    <property type="entry name" value="TREHALOSE 6-PHOSPHATE PHOSPHATASE"/>
    <property type="match status" value="1"/>
</dbReference>
<comment type="function">
    <text evidence="2 3">Removes the phosphate from trehalose 6-phosphate to produce free trehalose.</text>
</comment>
<dbReference type="PANTHER" id="PTHR43768:SF3">
    <property type="entry name" value="TREHALOSE 6-PHOSPHATE PHOSPHATASE"/>
    <property type="match status" value="1"/>
</dbReference>
<dbReference type="InterPro" id="IPR003337">
    <property type="entry name" value="Trehalose_PPase"/>
</dbReference>
<evidence type="ECO:0000313" key="4">
    <source>
        <dbReference type="EMBL" id="PSR34593.1"/>
    </source>
</evidence>
<dbReference type="InterPro" id="IPR044651">
    <property type="entry name" value="OTSB-like"/>
</dbReference>
<dbReference type="Gene3D" id="3.30.70.1020">
    <property type="entry name" value="Trehalose-6-phosphate phosphatase related protein, domain 2"/>
    <property type="match status" value="1"/>
</dbReference>
<comment type="similarity">
    <text evidence="3">Belongs to the trehalose phosphatase family.</text>
</comment>